<keyword evidence="1" id="KW-1133">Transmembrane helix</keyword>
<evidence type="ECO:0000256" key="1">
    <source>
        <dbReference type="SAM" id="Phobius"/>
    </source>
</evidence>
<proteinExistence type="predicted"/>
<evidence type="ECO:0000313" key="3">
    <source>
        <dbReference type="Proteomes" id="UP001159427"/>
    </source>
</evidence>
<protein>
    <submittedName>
        <fullName evidence="2">Uncharacterized protein</fullName>
    </submittedName>
</protein>
<comment type="caution">
    <text evidence="2">The sequence shown here is derived from an EMBL/GenBank/DDBJ whole genome shotgun (WGS) entry which is preliminary data.</text>
</comment>
<dbReference type="EMBL" id="CALNXI010003820">
    <property type="protein sequence ID" value="CAH3194403.1"/>
    <property type="molecule type" value="Genomic_DNA"/>
</dbReference>
<gene>
    <name evidence="2" type="ORF">PEVE_00027760</name>
</gene>
<sequence>MYSYYVVDSDKNATHPLASYTRTYDDLLWAMLGSDEKEEVATMNHTYENIMRNVHKEYMFSRTRMWMEYIAKDYSSLPPPLNLADFKRCFKCSCTVMHSVVIIILILILILITIIVIFITIINIRLVFRYLLRSLGLNNSEYSHDILIQSQSSASQSPPVV</sequence>
<reference evidence="2 3" key="1">
    <citation type="submission" date="2022-05" db="EMBL/GenBank/DDBJ databases">
        <authorList>
            <consortium name="Genoscope - CEA"/>
            <person name="William W."/>
        </authorList>
    </citation>
    <scope>NUCLEOTIDE SEQUENCE [LARGE SCALE GENOMIC DNA]</scope>
</reference>
<organism evidence="2 3">
    <name type="scientific">Porites evermanni</name>
    <dbReference type="NCBI Taxonomy" id="104178"/>
    <lineage>
        <taxon>Eukaryota</taxon>
        <taxon>Metazoa</taxon>
        <taxon>Cnidaria</taxon>
        <taxon>Anthozoa</taxon>
        <taxon>Hexacorallia</taxon>
        <taxon>Scleractinia</taxon>
        <taxon>Fungiina</taxon>
        <taxon>Poritidae</taxon>
        <taxon>Porites</taxon>
    </lineage>
</organism>
<keyword evidence="1" id="KW-0472">Membrane</keyword>
<feature type="transmembrane region" description="Helical" evidence="1">
    <location>
        <begin position="96"/>
        <end position="124"/>
    </location>
</feature>
<dbReference type="Proteomes" id="UP001159427">
    <property type="component" value="Unassembled WGS sequence"/>
</dbReference>
<keyword evidence="3" id="KW-1185">Reference proteome</keyword>
<keyword evidence="1" id="KW-0812">Transmembrane</keyword>
<accession>A0ABN8SS65</accession>
<name>A0ABN8SS65_9CNID</name>
<evidence type="ECO:0000313" key="2">
    <source>
        <dbReference type="EMBL" id="CAH3194403.1"/>
    </source>
</evidence>